<dbReference type="SMART" id="SM00897">
    <property type="entry name" value="FIST"/>
    <property type="match status" value="1"/>
</dbReference>
<name>A0A5R9GLC7_9PROT</name>
<gene>
    <name evidence="3" type="ORF">FEF65_10155</name>
</gene>
<dbReference type="InterPro" id="IPR019494">
    <property type="entry name" value="FIST_C"/>
</dbReference>
<feature type="domain" description="FIST C-domain" evidence="2">
    <location>
        <begin position="208"/>
        <end position="353"/>
    </location>
</feature>
<dbReference type="Pfam" id="PF10442">
    <property type="entry name" value="FIST_C"/>
    <property type="match status" value="1"/>
</dbReference>
<evidence type="ECO:0008006" key="5">
    <source>
        <dbReference type="Google" id="ProtNLM"/>
    </source>
</evidence>
<dbReference type="Proteomes" id="UP000306585">
    <property type="component" value="Unassembled WGS sequence"/>
</dbReference>
<evidence type="ECO:0000313" key="4">
    <source>
        <dbReference type="Proteomes" id="UP000306585"/>
    </source>
</evidence>
<reference evidence="3 4" key="1">
    <citation type="journal article" date="2019" name="Appl. Environ. Microbiol.">
        <title>Environmental Evidence and Genomic Insight of Iron-oxidizing Bacteria Preference Towards More Corrosion Resistant Stainless Steel at Higher Salinities.</title>
        <authorList>
            <person name="Garrison C.E."/>
            <person name="Price K.A."/>
            <person name="Field E.K."/>
        </authorList>
    </citation>
    <scope>NUCLEOTIDE SEQUENCE [LARGE SCALE GENOMIC DNA]</scope>
    <source>
        <strain evidence="3 4">P3</strain>
    </source>
</reference>
<evidence type="ECO:0000259" key="1">
    <source>
        <dbReference type="SMART" id="SM00897"/>
    </source>
</evidence>
<sequence length="372" mass="40266">MYIASIQQLPQAIQQAATSYEQPIAVIMLAESHAGQINRIIDELVESAIPFIGAIFPALIHGDRTFTEGAIVNVFPAIAAPILITGLNRDDYHIPELLPAGAAGTGSPTGIILLDAMTTHTDTLLAGIFNQVGNRIHFFGGCSGFSDLVHRPCIFTTDGIIRDAAVIALTSLNSSLSARHGWQRLNHEPIIATRTCKNVVHEMNWEPAYDFYHTSVKTHGESDVTADAFYNKASYFPLGLYREHQEDVVRDPLLANTSDQSIQFASSVPENSVMYLLHGNTGSLIEAAITAVDDCCTAAIQADHCLIMDCFSRTLVLGDAFGRELAAAGRQLQIHGQHAIPEGAVTLGEISSYGEDYLELFNKTIVVGLLYA</sequence>
<dbReference type="SMART" id="SM01204">
    <property type="entry name" value="FIST_C"/>
    <property type="match status" value="1"/>
</dbReference>
<accession>A0A5R9GLC7</accession>
<keyword evidence="4" id="KW-1185">Reference proteome</keyword>
<dbReference type="PANTHER" id="PTHR40252">
    <property type="entry name" value="BLR0328 PROTEIN"/>
    <property type="match status" value="1"/>
</dbReference>
<evidence type="ECO:0000259" key="2">
    <source>
        <dbReference type="SMART" id="SM01204"/>
    </source>
</evidence>
<dbReference type="PANTHER" id="PTHR40252:SF2">
    <property type="entry name" value="BLR0328 PROTEIN"/>
    <property type="match status" value="1"/>
</dbReference>
<comment type="caution">
    <text evidence="3">The sequence shown here is derived from an EMBL/GenBank/DDBJ whole genome shotgun (WGS) entry which is preliminary data.</text>
</comment>
<dbReference type="RefSeq" id="WP_138239698.1">
    <property type="nucleotide sequence ID" value="NZ_VBRY01000009.1"/>
</dbReference>
<dbReference type="InterPro" id="IPR013702">
    <property type="entry name" value="FIST_domain_N"/>
</dbReference>
<evidence type="ECO:0000313" key="3">
    <source>
        <dbReference type="EMBL" id="TLS66518.1"/>
    </source>
</evidence>
<organism evidence="3 4">
    <name type="scientific">Mariprofundus erugo</name>
    <dbReference type="NCBI Taxonomy" id="2528639"/>
    <lineage>
        <taxon>Bacteria</taxon>
        <taxon>Pseudomonadati</taxon>
        <taxon>Pseudomonadota</taxon>
        <taxon>Candidatius Mariprofundia</taxon>
        <taxon>Mariprofundales</taxon>
        <taxon>Mariprofundaceae</taxon>
        <taxon>Mariprofundus</taxon>
    </lineage>
</organism>
<dbReference type="EMBL" id="VBRY01000009">
    <property type="protein sequence ID" value="TLS66518.1"/>
    <property type="molecule type" value="Genomic_DNA"/>
</dbReference>
<proteinExistence type="predicted"/>
<dbReference type="Pfam" id="PF08495">
    <property type="entry name" value="FIST"/>
    <property type="match status" value="1"/>
</dbReference>
<feature type="domain" description="FIST" evidence="1">
    <location>
        <begin position="22"/>
        <end position="207"/>
    </location>
</feature>
<protein>
    <recommendedName>
        <fullName evidence="5">Histidine kinase</fullName>
    </recommendedName>
</protein>
<dbReference type="AlphaFoldDB" id="A0A5R9GLC7"/>